<dbReference type="InterPro" id="IPR057221">
    <property type="entry name" value="DUF7899"/>
</dbReference>
<dbReference type="EMBL" id="BEYU01000022">
    <property type="protein sequence ID" value="GBG26722.1"/>
    <property type="molecule type" value="Genomic_DNA"/>
</dbReference>
<dbReference type="PANTHER" id="PTHR31789">
    <property type="entry name" value="OS05G0482600 PROTEIN"/>
    <property type="match status" value="1"/>
</dbReference>
<keyword evidence="3" id="KW-1185">Reference proteome</keyword>
<feature type="region of interest" description="Disordered" evidence="1">
    <location>
        <begin position="1"/>
        <end position="115"/>
    </location>
</feature>
<feature type="compositionally biased region" description="Polar residues" evidence="1">
    <location>
        <begin position="1"/>
        <end position="15"/>
    </location>
</feature>
<dbReference type="InParanoid" id="A0A2R5G6P2"/>
<dbReference type="Gene3D" id="2.130.10.10">
    <property type="entry name" value="YVTN repeat-like/Quinoprotein amine dehydrogenase"/>
    <property type="match status" value="1"/>
</dbReference>
<gene>
    <name evidence="2" type="ORF">FCC1311_029432</name>
</gene>
<comment type="caution">
    <text evidence="2">The sequence shown here is derived from an EMBL/GenBank/DDBJ whole genome shotgun (WGS) entry which is preliminary data.</text>
</comment>
<dbReference type="InterPro" id="IPR015943">
    <property type="entry name" value="WD40/YVTN_repeat-like_dom_sf"/>
</dbReference>
<dbReference type="Proteomes" id="UP000241890">
    <property type="component" value="Unassembled WGS sequence"/>
</dbReference>
<accession>A0A2R5G6P2</accession>
<evidence type="ECO:0000313" key="3">
    <source>
        <dbReference type="Proteomes" id="UP000241890"/>
    </source>
</evidence>
<dbReference type="PANTHER" id="PTHR31789:SF1">
    <property type="entry name" value="OS05G0482600 PROTEIN"/>
    <property type="match status" value="1"/>
</dbReference>
<reference evidence="2 3" key="1">
    <citation type="submission" date="2017-12" db="EMBL/GenBank/DDBJ databases">
        <title>Sequencing, de novo assembly and annotation of complete genome of a new Thraustochytrid species, strain FCC1311.</title>
        <authorList>
            <person name="Sedici K."/>
            <person name="Godart F."/>
            <person name="Aiese Cigliano R."/>
            <person name="Sanseverino W."/>
            <person name="Barakat M."/>
            <person name="Ortet P."/>
            <person name="Marechal E."/>
            <person name="Cagnac O."/>
            <person name="Amato A."/>
        </authorList>
    </citation>
    <scope>NUCLEOTIDE SEQUENCE [LARGE SCALE GENOMIC DNA]</scope>
</reference>
<sequence length="541" mass="60019">MSSGRRAQESGTQLRLSDAGFVAVPKRKRGAGMGKKPASPCSASSASTSSSSSSTSYSSSCKTIDTCDNTQGSAAKRRASSPSSKSSRAGLRPAGPFTSAPQHKHPNGPRRGTRVRAQRNLATKLQLRELSAAGCTAFKARTSEQRFKGIRPCGILDAHDPGTDDVKLCFLRRRSKVVEIVAAHDLVFGLTQTGICTAFSRTTRKRVCFLNTAPDEVVRSLFYNKSNDSLITVSVFRTDNYSSLKCRSTRIEYIRQQQPEKGFPLFETESLRWPGFVEFDDVNGKVLTYSAKEKVYKIWDLVNYSLLYSIEDKGIQEIKISPGIMLLIYARSACGSHVPLRILSIDSGETLTSFEHALHPERKIDFIEQFNEKLLVKQEDGNLEIIDVRTSERREVPSTDFLTPTAFIFLYESMSFLTFKERSVAVWDFRGELVSRFDDHVLWHPDCNTNNIYISSGQELIISYCKNGDAPTGSINVSDILSGKSVAKIAPPKAGAATDARLLGEFNKGLENVTALFYNEDLNEIYTGNRAGHIVIWSNHR</sequence>
<protein>
    <submittedName>
        <fullName evidence="2">F-box/WD repeat-containing protein 4</fullName>
    </submittedName>
</protein>
<dbReference type="Pfam" id="PF25463">
    <property type="entry name" value="DUF7899"/>
    <property type="match status" value="1"/>
</dbReference>
<feature type="compositionally biased region" description="Polar residues" evidence="1">
    <location>
        <begin position="62"/>
        <end position="72"/>
    </location>
</feature>
<name>A0A2R5G6P2_9STRA</name>
<organism evidence="2 3">
    <name type="scientific">Hondaea fermentalgiana</name>
    <dbReference type="NCBI Taxonomy" id="2315210"/>
    <lineage>
        <taxon>Eukaryota</taxon>
        <taxon>Sar</taxon>
        <taxon>Stramenopiles</taxon>
        <taxon>Bigyra</taxon>
        <taxon>Labyrinthulomycetes</taxon>
        <taxon>Thraustochytrida</taxon>
        <taxon>Thraustochytriidae</taxon>
        <taxon>Hondaea</taxon>
    </lineage>
</organism>
<evidence type="ECO:0000256" key="1">
    <source>
        <dbReference type="SAM" id="MobiDB-lite"/>
    </source>
</evidence>
<dbReference type="AlphaFoldDB" id="A0A2R5G6P2"/>
<dbReference type="SUPFAM" id="SSF69322">
    <property type="entry name" value="Tricorn protease domain 2"/>
    <property type="match status" value="1"/>
</dbReference>
<dbReference type="OrthoDB" id="336008at2759"/>
<proteinExistence type="predicted"/>
<evidence type="ECO:0000313" key="2">
    <source>
        <dbReference type="EMBL" id="GBG26722.1"/>
    </source>
</evidence>
<feature type="compositionally biased region" description="Low complexity" evidence="1">
    <location>
        <begin position="37"/>
        <end position="61"/>
    </location>
</feature>
<feature type="compositionally biased region" description="Low complexity" evidence="1">
    <location>
        <begin position="80"/>
        <end position="89"/>
    </location>
</feature>
<feature type="compositionally biased region" description="Basic residues" evidence="1">
    <location>
        <begin position="102"/>
        <end position="115"/>
    </location>
</feature>